<name>A0A4R7Z2P1_9FIRM</name>
<comment type="similarity">
    <text evidence="2">Belongs to the CPA3 antiporters (TC 2.A.63) subunit B family.</text>
</comment>
<dbReference type="InterPro" id="IPR007182">
    <property type="entry name" value="MnhB"/>
</dbReference>
<feature type="transmembrane region" description="Helical" evidence="7">
    <location>
        <begin position="145"/>
        <end position="166"/>
    </location>
</feature>
<proteinExistence type="inferred from homology"/>
<dbReference type="Pfam" id="PF04039">
    <property type="entry name" value="MnhB"/>
    <property type="match status" value="1"/>
</dbReference>
<keyword evidence="3" id="KW-1003">Cell membrane</keyword>
<dbReference type="InterPro" id="IPR046806">
    <property type="entry name" value="MrpA_C/MbhE"/>
</dbReference>
<keyword evidence="6 7" id="KW-0472">Membrane</keyword>
<keyword evidence="5 7" id="KW-1133">Transmembrane helix</keyword>
<feature type="transmembrane region" description="Helical" evidence="7">
    <location>
        <begin position="119"/>
        <end position="139"/>
    </location>
</feature>
<gene>
    <name evidence="10" type="ORF">C8C77_11043</name>
</gene>
<keyword evidence="4 7" id="KW-0812">Transmembrane</keyword>
<sequence>MEIPTETQPEVESLNKLMKKTLISVVLAGVAFALYQNFSLMPGYEGLNVGLSNYIIESGLKDTGSLNLITAVLYDYRAFDSLGESTVIFGAVSGIVLILSRKMLPVSSKGLSFIVKRTLGIMTPFIALFGLYVITHGHLTPGGGFQGGVILAAISIIFSIVYGSAFDYRRYSPQTKTALETGGALTFLGLGLAGIFMEGAFLHNLGFLTAETGTLISAGSIPYINIGVGFKVGAGLAIIFYSMIQKTFEEDF</sequence>
<dbReference type="GO" id="GO:0005886">
    <property type="term" value="C:plasma membrane"/>
    <property type="evidence" value="ECO:0007669"/>
    <property type="project" value="UniProtKB-SubCell"/>
</dbReference>
<evidence type="ECO:0000256" key="7">
    <source>
        <dbReference type="SAM" id="Phobius"/>
    </source>
</evidence>
<protein>
    <submittedName>
        <fullName evidence="10">Multicomponent Na+:H+ antiporter subunit B</fullName>
    </submittedName>
</protein>
<organism evidence="10 11">
    <name type="scientific">Halanaerobium saccharolyticum</name>
    <dbReference type="NCBI Taxonomy" id="43595"/>
    <lineage>
        <taxon>Bacteria</taxon>
        <taxon>Bacillati</taxon>
        <taxon>Bacillota</taxon>
        <taxon>Clostridia</taxon>
        <taxon>Halanaerobiales</taxon>
        <taxon>Halanaerobiaceae</taxon>
        <taxon>Halanaerobium</taxon>
    </lineage>
</organism>
<dbReference type="Proteomes" id="UP000294697">
    <property type="component" value="Unassembled WGS sequence"/>
</dbReference>
<dbReference type="AlphaFoldDB" id="A0A4R7Z2P1"/>
<evidence type="ECO:0000256" key="2">
    <source>
        <dbReference type="ARBA" id="ARBA00009425"/>
    </source>
</evidence>
<evidence type="ECO:0000256" key="6">
    <source>
        <dbReference type="ARBA" id="ARBA00023136"/>
    </source>
</evidence>
<evidence type="ECO:0000256" key="4">
    <source>
        <dbReference type="ARBA" id="ARBA00022692"/>
    </source>
</evidence>
<dbReference type="EMBL" id="SODA01000010">
    <property type="protein sequence ID" value="TDW04345.1"/>
    <property type="molecule type" value="Genomic_DNA"/>
</dbReference>
<evidence type="ECO:0000259" key="8">
    <source>
        <dbReference type="Pfam" id="PF04039"/>
    </source>
</evidence>
<feature type="transmembrane region" description="Helical" evidence="7">
    <location>
        <begin position="21"/>
        <end position="38"/>
    </location>
</feature>
<dbReference type="InterPro" id="IPR050622">
    <property type="entry name" value="CPA3_antiporter_subunitB"/>
</dbReference>
<reference evidence="10 11" key="1">
    <citation type="submission" date="2019-03" db="EMBL/GenBank/DDBJ databases">
        <title>Subsurface microbial communities from deep shales in Ohio and West Virginia, USA.</title>
        <authorList>
            <person name="Wrighton K."/>
        </authorList>
    </citation>
    <scope>NUCLEOTIDE SEQUENCE [LARGE SCALE GENOMIC DNA]</scope>
    <source>
        <strain evidence="10 11">MSL9.2</strain>
    </source>
</reference>
<evidence type="ECO:0000313" key="11">
    <source>
        <dbReference type="Proteomes" id="UP000294697"/>
    </source>
</evidence>
<comment type="subcellular location">
    <subcellularLocation>
        <location evidence="1">Cell membrane</location>
        <topology evidence="1">Multi-pass membrane protein</topology>
    </subcellularLocation>
</comment>
<feature type="domain" description="Na+/H+ antiporter MnhB subunit-related protein" evidence="8">
    <location>
        <begin position="114"/>
        <end position="236"/>
    </location>
</feature>
<dbReference type="Pfam" id="PF20501">
    <property type="entry name" value="MbhE"/>
    <property type="match status" value="1"/>
</dbReference>
<evidence type="ECO:0000256" key="3">
    <source>
        <dbReference type="ARBA" id="ARBA00022475"/>
    </source>
</evidence>
<feature type="transmembrane region" description="Helical" evidence="7">
    <location>
        <begin position="221"/>
        <end position="244"/>
    </location>
</feature>
<evidence type="ECO:0000256" key="5">
    <source>
        <dbReference type="ARBA" id="ARBA00022989"/>
    </source>
</evidence>
<dbReference type="PANTHER" id="PTHR33932:SF4">
    <property type="entry name" value="NA(+)_H(+) ANTIPORTER SUBUNIT B"/>
    <property type="match status" value="1"/>
</dbReference>
<feature type="transmembrane region" description="Helical" evidence="7">
    <location>
        <begin position="178"/>
        <end position="201"/>
    </location>
</feature>
<feature type="domain" description="MrpA C-terminal/MbhE" evidence="9">
    <location>
        <begin position="25"/>
        <end position="106"/>
    </location>
</feature>
<accession>A0A4R7Z2P1</accession>
<evidence type="ECO:0000256" key="1">
    <source>
        <dbReference type="ARBA" id="ARBA00004651"/>
    </source>
</evidence>
<dbReference type="PANTHER" id="PTHR33932">
    <property type="entry name" value="NA(+)/H(+) ANTIPORTER SUBUNIT B"/>
    <property type="match status" value="1"/>
</dbReference>
<evidence type="ECO:0000313" key="10">
    <source>
        <dbReference type="EMBL" id="TDW04345.1"/>
    </source>
</evidence>
<evidence type="ECO:0000259" key="9">
    <source>
        <dbReference type="Pfam" id="PF20501"/>
    </source>
</evidence>
<comment type="caution">
    <text evidence="10">The sequence shown here is derived from an EMBL/GenBank/DDBJ whole genome shotgun (WGS) entry which is preliminary data.</text>
</comment>
<dbReference type="NCBIfam" id="NF006248">
    <property type="entry name" value="PRK08386.1"/>
    <property type="match status" value="1"/>
</dbReference>
<feature type="transmembrane region" description="Helical" evidence="7">
    <location>
        <begin position="82"/>
        <end position="99"/>
    </location>
</feature>